<evidence type="ECO:0000313" key="3">
    <source>
        <dbReference type="Proteomes" id="UP000183812"/>
    </source>
</evidence>
<reference evidence="2 3" key="1">
    <citation type="submission" date="2016-10" db="EMBL/GenBank/DDBJ databases">
        <authorList>
            <person name="de Groot N.N."/>
        </authorList>
    </citation>
    <scope>NUCLEOTIDE SEQUENCE [LARGE SCALE GENOMIC DNA]</scope>
    <source>
        <strain evidence="3">DSM 938 / 37b4</strain>
    </source>
</reference>
<organism evidence="2 3">
    <name type="scientific">Rhodobacter capsulatus</name>
    <name type="common">Rhodopseudomonas capsulata</name>
    <dbReference type="NCBI Taxonomy" id="1061"/>
    <lineage>
        <taxon>Bacteria</taxon>
        <taxon>Pseudomonadati</taxon>
        <taxon>Pseudomonadota</taxon>
        <taxon>Alphaproteobacteria</taxon>
        <taxon>Rhodobacterales</taxon>
        <taxon>Rhodobacter group</taxon>
        <taxon>Rhodobacter</taxon>
    </lineage>
</organism>
<keyword evidence="1" id="KW-0812">Transmembrane</keyword>
<evidence type="ECO:0000256" key="1">
    <source>
        <dbReference type="SAM" id="Phobius"/>
    </source>
</evidence>
<protein>
    <recommendedName>
        <fullName evidence="4">50S ribosomal protein L35</fullName>
    </recommendedName>
</protein>
<proteinExistence type="predicted"/>
<dbReference type="OrthoDB" id="7875801at2"/>
<evidence type="ECO:0008006" key="4">
    <source>
        <dbReference type="Google" id="ProtNLM"/>
    </source>
</evidence>
<dbReference type="AlphaFoldDB" id="A0A1G7BZY1"/>
<dbReference type="EMBL" id="FNAY01000001">
    <property type="protein sequence ID" value="SDE32100.1"/>
    <property type="molecule type" value="Genomic_DNA"/>
</dbReference>
<evidence type="ECO:0000313" key="2">
    <source>
        <dbReference type="EMBL" id="SDE32100.1"/>
    </source>
</evidence>
<dbReference type="RefSeq" id="WP_074552402.1">
    <property type="nucleotide sequence ID" value="NZ_CP119563.1"/>
</dbReference>
<keyword evidence="1" id="KW-1133">Transmembrane helix</keyword>
<sequence>MLDSDLFLVLGILVSAFAIPAVLSAFADSRPPRAAALAVMIGGCLILLAMATKPGGYTPGQIPETFARILARFLNH</sequence>
<feature type="transmembrane region" description="Helical" evidence="1">
    <location>
        <begin position="34"/>
        <end position="51"/>
    </location>
</feature>
<accession>A0A1G7BZY1</accession>
<gene>
    <name evidence="2" type="ORF">SAMN04244550_00109</name>
</gene>
<name>A0A1G7BZY1_RHOCA</name>
<keyword evidence="1" id="KW-0472">Membrane</keyword>
<dbReference type="Proteomes" id="UP000183812">
    <property type="component" value="Unassembled WGS sequence"/>
</dbReference>
<feature type="transmembrane region" description="Helical" evidence="1">
    <location>
        <begin position="6"/>
        <end position="27"/>
    </location>
</feature>